<dbReference type="RefSeq" id="WP_046965900.1">
    <property type="nucleotide sequence ID" value="NZ_CP017480.1"/>
</dbReference>
<dbReference type="KEGG" id="lrz:BJI69_07000"/>
<accession>A0A0G9HHI4</accession>
<dbReference type="PATRIC" id="fig|1440763.5.peg.1850"/>
<dbReference type="Pfam" id="PF07045">
    <property type="entry name" value="DUF1330"/>
    <property type="match status" value="1"/>
</dbReference>
<gene>
    <name evidence="1" type="ORF">BJI69_07000</name>
</gene>
<dbReference type="Gene3D" id="3.30.70.100">
    <property type="match status" value="1"/>
</dbReference>
<dbReference type="SUPFAM" id="SSF54909">
    <property type="entry name" value="Dimeric alpha+beta barrel"/>
    <property type="match status" value="1"/>
</dbReference>
<dbReference type="STRING" id="1440763.BJI69_07000"/>
<protein>
    <submittedName>
        <fullName evidence="1">Uncharacterized protein</fullName>
    </submittedName>
</protein>
<keyword evidence="2" id="KW-1185">Reference proteome</keyword>
<dbReference type="OrthoDB" id="9806380at2"/>
<dbReference type="InterPro" id="IPR011008">
    <property type="entry name" value="Dimeric_a/b-barrel"/>
</dbReference>
<organism evidence="1 2">
    <name type="scientific">Luteibacter rhizovicinus DSM 16549</name>
    <dbReference type="NCBI Taxonomy" id="1440763"/>
    <lineage>
        <taxon>Bacteria</taxon>
        <taxon>Pseudomonadati</taxon>
        <taxon>Pseudomonadota</taxon>
        <taxon>Gammaproteobacteria</taxon>
        <taxon>Lysobacterales</taxon>
        <taxon>Rhodanobacteraceae</taxon>
        <taxon>Luteibacter</taxon>
    </lineage>
</organism>
<evidence type="ECO:0000313" key="1">
    <source>
        <dbReference type="EMBL" id="APG03677.1"/>
    </source>
</evidence>
<reference evidence="2" key="1">
    <citation type="submission" date="2016-09" db="EMBL/GenBank/DDBJ databases">
        <authorList>
            <person name="Lysoe E."/>
        </authorList>
    </citation>
    <scope>NUCLEOTIDE SEQUENCE [LARGE SCALE GENOMIC DNA]</scope>
    <source>
        <strain evidence="2">LJ96T</strain>
    </source>
</reference>
<dbReference type="InterPro" id="IPR010753">
    <property type="entry name" value="DUF1330"/>
</dbReference>
<evidence type="ECO:0000313" key="2">
    <source>
        <dbReference type="Proteomes" id="UP000182987"/>
    </source>
</evidence>
<dbReference type="AlphaFoldDB" id="A0A0G9HHI4"/>
<dbReference type="Proteomes" id="UP000182987">
    <property type="component" value="Chromosome"/>
</dbReference>
<proteinExistence type="predicted"/>
<sequence>MTTYVVFTRERTTDPEEMAVYAEKAKPAGAGHPITRLAFYGDIQTLEGSAIEGSVILSFPSKEEALAWYNSPAYTEAKEHRLKGSEYRVFMIEGV</sequence>
<dbReference type="EMBL" id="CP017480">
    <property type="protein sequence ID" value="APG03677.1"/>
    <property type="molecule type" value="Genomic_DNA"/>
</dbReference>
<name>A0A0G9HHI4_9GAMM</name>